<keyword evidence="1" id="KW-0472">Membrane</keyword>
<protein>
    <recommendedName>
        <fullName evidence="4">ABC transporter permease</fullName>
    </recommendedName>
</protein>
<organism evidence="2 3">
    <name type="scientific">Bifidobacterium kimbladii</name>
    <dbReference type="NCBI Taxonomy" id="1293826"/>
    <lineage>
        <taxon>Bacteria</taxon>
        <taxon>Bacillati</taxon>
        <taxon>Actinomycetota</taxon>
        <taxon>Actinomycetes</taxon>
        <taxon>Bifidobacteriales</taxon>
        <taxon>Bifidobacteriaceae</taxon>
        <taxon>Bifidobacterium</taxon>
    </lineage>
</organism>
<feature type="transmembrane region" description="Helical" evidence="1">
    <location>
        <begin position="15"/>
        <end position="35"/>
    </location>
</feature>
<keyword evidence="1" id="KW-1133">Transmembrane helix</keyword>
<keyword evidence="3" id="KW-1185">Reference proteome</keyword>
<sequence>MVGSVGAIKHFNLNAIINAVTTFAFFTLTMPSLILGESGSSGYFLWWVLIYYAFMALFDQQVYFFPIVAVALVTVALVLIVVSHRIER</sequence>
<accession>A0ABU3KGV6</accession>
<reference evidence="2 3" key="1">
    <citation type="submission" date="2023-06" db="EMBL/GenBank/DDBJ databases">
        <authorList>
            <person name="Pascarelli S."/>
        </authorList>
    </citation>
    <scope>NUCLEOTIDE SEQUENCE [LARGE SCALE GENOMIC DNA]</scope>
    <source>
        <strain evidence="2 3">H1HS16N</strain>
    </source>
</reference>
<evidence type="ECO:0000313" key="2">
    <source>
        <dbReference type="EMBL" id="MDT7509827.1"/>
    </source>
</evidence>
<dbReference type="RefSeq" id="WP_313839521.1">
    <property type="nucleotide sequence ID" value="NZ_JASTZZ010000004.1"/>
</dbReference>
<evidence type="ECO:0008006" key="4">
    <source>
        <dbReference type="Google" id="ProtNLM"/>
    </source>
</evidence>
<dbReference type="Proteomes" id="UP001529481">
    <property type="component" value="Unassembled WGS sequence"/>
</dbReference>
<reference evidence="3" key="2">
    <citation type="submission" date="2023-07" db="EMBL/GenBank/DDBJ databases">
        <title>Bifidobacterium spp. in honeybee.</title>
        <authorList>
            <person name="Olofsson T."/>
        </authorList>
    </citation>
    <scope>NUCLEOTIDE SEQUENCE [LARGE SCALE GENOMIC DNA]</scope>
    <source>
        <strain evidence="3">H1HS16N</strain>
    </source>
</reference>
<evidence type="ECO:0000313" key="3">
    <source>
        <dbReference type="Proteomes" id="UP001529481"/>
    </source>
</evidence>
<keyword evidence="1" id="KW-0812">Transmembrane</keyword>
<proteinExistence type="predicted"/>
<gene>
    <name evidence="2" type="ORF">QRX41_06780</name>
</gene>
<name>A0ABU3KGV6_9BIFI</name>
<feature type="transmembrane region" description="Helical" evidence="1">
    <location>
        <begin position="64"/>
        <end position="82"/>
    </location>
</feature>
<comment type="caution">
    <text evidence="2">The sequence shown here is derived from an EMBL/GenBank/DDBJ whole genome shotgun (WGS) entry which is preliminary data.</text>
</comment>
<evidence type="ECO:0000256" key="1">
    <source>
        <dbReference type="SAM" id="Phobius"/>
    </source>
</evidence>
<dbReference type="EMBL" id="JASTZZ010000004">
    <property type="protein sequence ID" value="MDT7509827.1"/>
    <property type="molecule type" value="Genomic_DNA"/>
</dbReference>